<dbReference type="AlphaFoldDB" id="A0A964T585"/>
<dbReference type="PANTHER" id="PTHR48097">
    <property type="entry name" value="L-THREONINE ALDOLASE-RELATED"/>
    <property type="match status" value="1"/>
</dbReference>
<evidence type="ECO:0000256" key="5">
    <source>
        <dbReference type="PIRNR" id="PIRNR038940"/>
    </source>
</evidence>
<dbReference type="RefSeq" id="WP_161141096.1">
    <property type="nucleotide sequence ID" value="NZ_SPKJ01000047.1"/>
</dbReference>
<evidence type="ECO:0000256" key="1">
    <source>
        <dbReference type="ARBA" id="ARBA00001933"/>
    </source>
</evidence>
<evidence type="ECO:0000313" key="7">
    <source>
        <dbReference type="EMBL" id="MYZ48751.1"/>
    </source>
</evidence>
<dbReference type="EMBL" id="SPKJ01000047">
    <property type="protein sequence ID" value="MYZ48751.1"/>
    <property type="molecule type" value="Genomic_DNA"/>
</dbReference>
<keyword evidence="8" id="KW-1185">Reference proteome</keyword>
<name>A0A964T585_9HYPH</name>
<evidence type="ECO:0000256" key="2">
    <source>
        <dbReference type="ARBA" id="ARBA00006966"/>
    </source>
</evidence>
<dbReference type="GO" id="GO:0006567">
    <property type="term" value="P:L-threonine catabolic process"/>
    <property type="evidence" value="ECO:0007669"/>
    <property type="project" value="UniProtKB-UniRule"/>
</dbReference>
<keyword evidence="5" id="KW-0456">Lyase</keyword>
<comment type="similarity">
    <text evidence="2 5">Belongs to the threonine aldolase family.</text>
</comment>
<gene>
    <name evidence="7" type="ORF">E4O86_13625</name>
</gene>
<dbReference type="EC" id="4.1.2.48" evidence="5"/>
<evidence type="ECO:0000256" key="4">
    <source>
        <dbReference type="ARBA" id="ARBA00022898"/>
    </source>
</evidence>
<feature type="domain" description="Aromatic amino acid beta-eliminating lyase/threonine aldolase" evidence="6">
    <location>
        <begin position="3"/>
        <end position="277"/>
    </location>
</feature>
<accession>A0A964T585</accession>
<sequence>MNFASDNWAGAAPEILEAVRREAVRYGPAYGVSDLDRRVESLFDTLFERKVAAFAVATGTAANAISLAALSRPGGVVLCHSGSHILEDECGAVEFQTGGGRLMPVGGPAGKLDIAELERALDRFSPEFVHAGQPMAVSITQATESGTVYSVDEVARICASARARGLPVHMDGSRFANAVARLGCAPADLTWRAGVDVLSFGGTKNGCLFAEAVIVFDPGRAHDVPYLRKRAGQLFSKTRLVAAQLEAYLEGDRWLAFARHANGMADRLRAGIAAAPRSRLGWPSEANELFAVLKKADAARLREAGATFYDWHPPADGSVPLAGDEGLYRLVTSFATTDAEVDAFLAALG</sequence>
<dbReference type="PIRSF" id="PIRSF038940">
    <property type="entry name" value="Low_specificity_LTA"/>
    <property type="match status" value="1"/>
</dbReference>
<dbReference type="OrthoDB" id="9774495at2"/>
<dbReference type="InterPro" id="IPR015424">
    <property type="entry name" value="PyrdxlP-dep_Trfase"/>
</dbReference>
<comment type="catalytic activity">
    <reaction evidence="5">
        <text>L-threonine = acetaldehyde + glycine</text>
        <dbReference type="Rhea" id="RHEA:19625"/>
        <dbReference type="ChEBI" id="CHEBI:15343"/>
        <dbReference type="ChEBI" id="CHEBI:57305"/>
        <dbReference type="ChEBI" id="CHEBI:57926"/>
        <dbReference type="EC" id="4.1.2.48"/>
    </reaction>
</comment>
<dbReference type="GO" id="GO:0004793">
    <property type="term" value="F:threonine aldolase activity"/>
    <property type="evidence" value="ECO:0007669"/>
    <property type="project" value="UniProtKB-UniRule"/>
</dbReference>
<comment type="caution">
    <text evidence="7">The sequence shown here is derived from an EMBL/GenBank/DDBJ whole genome shotgun (WGS) entry which is preliminary data.</text>
</comment>
<reference evidence="7" key="1">
    <citation type="submission" date="2019-03" db="EMBL/GenBank/DDBJ databases">
        <title>Afifella sp. nov., isolated from activated sludge.</title>
        <authorList>
            <person name="Li Q."/>
            <person name="Liu Y."/>
        </authorList>
    </citation>
    <scope>NUCLEOTIDE SEQUENCE</scope>
    <source>
        <strain evidence="7">L72</strain>
    </source>
</reference>
<dbReference type="InterPro" id="IPR026273">
    <property type="entry name" value="Low_specificity_L-TA_bact"/>
</dbReference>
<dbReference type="Gene3D" id="3.90.1150.10">
    <property type="entry name" value="Aspartate Aminotransferase, domain 1"/>
    <property type="match status" value="1"/>
</dbReference>
<dbReference type="Gene3D" id="3.40.640.10">
    <property type="entry name" value="Type I PLP-dependent aspartate aminotransferase-like (Major domain)"/>
    <property type="match status" value="1"/>
</dbReference>
<dbReference type="Proteomes" id="UP000773614">
    <property type="component" value="Unassembled WGS sequence"/>
</dbReference>
<keyword evidence="4 5" id="KW-0663">Pyridoxal phosphate</keyword>
<comment type="subunit">
    <text evidence="3">Homotetramer.</text>
</comment>
<evidence type="ECO:0000313" key="8">
    <source>
        <dbReference type="Proteomes" id="UP000773614"/>
    </source>
</evidence>
<comment type="cofactor">
    <cofactor evidence="1 5">
        <name>pyridoxal 5'-phosphate</name>
        <dbReference type="ChEBI" id="CHEBI:597326"/>
    </cofactor>
</comment>
<dbReference type="SUPFAM" id="SSF53383">
    <property type="entry name" value="PLP-dependent transferases"/>
    <property type="match status" value="1"/>
</dbReference>
<dbReference type="InterPro" id="IPR015422">
    <property type="entry name" value="PyrdxlP-dep_Trfase_small"/>
</dbReference>
<evidence type="ECO:0000256" key="3">
    <source>
        <dbReference type="ARBA" id="ARBA00011881"/>
    </source>
</evidence>
<evidence type="ECO:0000259" key="6">
    <source>
        <dbReference type="Pfam" id="PF01212"/>
    </source>
</evidence>
<proteinExistence type="inferred from homology"/>
<comment type="catalytic activity">
    <reaction evidence="5">
        <text>L-allo-threonine = acetaldehyde + glycine</text>
        <dbReference type="Rhea" id="RHEA:26209"/>
        <dbReference type="ChEBI" id="CHEBI:15343"/>
        <dbReference type="ChEBI" id="CHEBI:57305"/>
        <dbReference type="ChEBI" id="CHEBI:58585"/>
        <dbReference type="EC" id="4.1.2.48"/>
    </reaction>
</comment>
<dbReference type="InterPro" id="IPR015421">
    <property type="entry name" value="PyrdxlP-dep_Trfase_major"/>
</dbReference>
<protein>
    <recommendedName>
        <fullName evidence="5">L-threonine aldolase</fullName>
        <ecNumber evidence="5">4.1.2.48</ecNumber>
    </recommendedName>
</protein>
<organism evidence="7 8">
    <name type="scientific">Propylenella binzhouense</name>
    <dbReference type="NCBI Taxonomy" id="2555902"/>
    <lineage>
        <taxon>Bacteria</taxon>
        <taxon>Pseudomonadati</taxon>
        <taxon>Pseudomonadota</taxon>
        <taxon>Alphaproteobacteria</taxon>
        <taxon>Hyphomicrobiales</taxon>
        <taxon>Propylenellaceae</taxon>
        <taxon>Propylenella</taxon>
    </lineage>
</organism>
<comment type="function">
    <text evidence="5">Catalyzes the cleavage of L-allo-threonine and L-threonine to glycine and acetaldehyde.</text>
</comment>
<dbReference type="PANTHER" id="PTHR48097:SF5">
    <property type="entry name" value="LOW SPECIFICITY L-THREONINE ALDOLASE"/>
    <property type="match status" value="1"/>
</dbReference>
<dbReference type="InterPro" id="IPR001597">
    <property type="entry name" value="ArAA_b-elim_lyase/Thr_aldolase"/>
</dbReference>
<dbReference type="Pfam" id="PF01212">
    <property type="entry name" value="Beta_elim_lyase"/>
    <property type="match status" value="1"/>
</dbReference>